<evidence type="ECO:0000256" key="1">
    <source>
        <dbReference type="ARBA" id="ARBA00022741"/>
    </source>
</evidence>
<organism evidence="5 6">
    <name type="scientific">Suipraeoptans intestinalis</name>
    <dbReference type="NCBI Taxonomy" id="2606628"/>
    <lineage>
        <taxon>Bacteria</taxon>
        <taxon>Bacillati</taxon>
        <taxon>Bacillota</taxon>
        <taxon>Clostridia</taxon>
        <taxon>Lachnospirales</taxon>
        <taxon>Lachnospiraceae</taxon>
        <taxon>Suipraeoptans</taxon>
    </lineage>
</organism>
<dbReference type="Gene3D" id="2.40.100.10">
    <property type="entry name" value="Cyclophilin-like"/>
    <property type="match status" value="1"/>
</dbReference>
<dbReference type="GO" id="GO:0016787">
    <property type="term" value="F:hydrolase activity"/>
    <property type="evidence" value="ECO:0007669"/>
    <property type="project" value="UniProtKB-KW"/>
</dbReference>
<evidence type="ECO:0000259" key="4">
    <source>
        <dbReference type="SMART" id="SM00797"/>
    </source>
</evidence>
<reference evidence="5 6" key="1">
    <citation type="submission" date="2019-08" db="EMBL/GenBank/DDBJ databases">
        <title>In-depth cultivation of the pig gut microbiome towards novel bacterial diversity and tailored functional studies.</title>
        <authorList>
            <person name="Wylensek D."/>
            <person name="Hitch T.C.A."/>
            <person name="Clavel T."/>
        </authorList>
    </citation>
    <scope>NUCLEOTIDE SEQUENCE [LARGE SCALE GENOMIC DNA]</scope>
    <source>
        <strain evidence="5 6">68-1-5</strain>
    </source>
</reference>
<evidence type="ECO:0000313" key="5">
    <source>
        <dbReference type="EMBL" id="MSR93703.1"/>
    </source>
</evidence>
<dbReference type="Pfam" id="PF02626">
    <property type="entry name" value="CT_A_B"/>
    <property type="match status" value="1"/>
</dbReference>
<sequence length="318" mass="35456">MGIRVESPGIQTTVQDEGRFGYQQFGVSPAGPMDRRAFHIANILAGNDRTEAALEMTFQGADLVFEQENIIAITGGDLSPRINGNPVDMYRALEVKEGDLLSFGFASGNGCRAYVAVSGGLEVPVVMGSKSTLMRNQLGGVKGRKLEKGDRIGFRSPKSRLNQMDRRILKPERYWGQEIVLRVVTGSQDTEFEEEEIRKFFWYSAVITNEFDRMGCRLERKEPLRHKKDGNIITDGIAFGSIQVPTNGQPIIMLADRQSTGGYTKIGTVISVDLPRLVQSVPGNRVRFVRVGIELAQSLYIREVEELNQLEADLNRKE</sequence>
<dbReference type="SMART" id="SM00797">
    <property type="entry name" value="AHS2"/>
    <property type="match status" value="1"/>
</dbReference>
<dbReference type="PANTHER" id="PTHR43309">
    <property type="entry name" value="5-OXOPROLINASE SUBUNIT C"/>
    <property type="match status" value="1"/>
</dbReference>
<keyword evidence="3" id="KW-0067">ATP-binding</keyword>
<dbReference type="GO" id="GO:0005524">
    <property type="term" value="F:ATP binding"/>
    <property type="evidence" value="ECO:0007669"/>
    <property type="project" value="UniProtKB-KW"/>
</dbReference>
<dbReference type="GO" id="GO:0016740">
    <property type="term" value="F:transferase activity"/>
    <property type="evidence" value="ECO:0007669"/>
    <property type="project" value="UniProtKB-KW"/>
</dbReference>
<keyword evidence="1" id="KW-0547">Nucleotide-binding</keyword>
<evidence type="ECO:0000256" key="3">
    <source>
        <dbReference type="ARBA" id="ARBA00022840"/>
    </source>
</evidence>
<gene>
    <name evidence="5" type="ORF">FYJ34_05365</name>
</gene>
<dbReference type="AlphaFoldDB" id="A0A6N7US83"/>
<dbReference type="PANTHER" id="PTHR43309:SF5">
    <property type="entry name" value="5-OXOPROLINASE SUBUNIT C"/>
    <property type="match status" value="1"/>
</dbReference>
<feature type="domain" description="Carboxyltransferase" evidence="4">
    <location>
        <begin position="24"/>
        <end position="307"/>
    </location>
</feature>
<accession>A0A6N7US83</accession>
<dbReference type="InterPro" id="IPR052708">
    <property type="entry name" value="PxpC"/>
</dbReference>
<name>A0A6N7US83_9FIRM</name>
<comment type="caution">
    <text evidence="5">The sequence shown here is derived from an EMBL/GenBank/DDBJ whole genome shotgun (WGS) entry which is preliminary data.</text>
</comment>
<keyword evidence="5" id="KW-0808">Transferase</keyword>
<dbReference type="NCBIfam" id="TIGR00724">
    <property type="entry name" value="urea_amlyse_rel"/>
    <property type="match status" value="1"/>
</dbReference>
<dbReference type="EMBL" id="VULY01000018">
    <property type="protein sequence ID" value="MSR93703.1"/>
    <property type="molecule type" value="Genomic_DNA"/>
</dbReference>
<keyword evidence="2" id="KW-0378">Hydrolase</keyword>
<proteinExistence type="predicted"/>
<evidence type="ECO:0000256" key="2">
    <source>
        <dbReference type="ARBA" id="ARBA00022801"/>
    </source>
</evidence>
<dbReference type="RefSeq" id="WP_154476830.1">
    <property type="nucleotide sequence ID" value="NZ_VULY01000018.1"/>
</dbReference>
<dbReference type="Proteomes" id="UP000434409">
    <property type="component" value="Unassembled WGS sequence"/>
</dbReference>
<dbReference type="SUPFAM" id="SSF50891">
    <property type="entry name" value="Cyclophilin-like"/>
    <property type="match status" value="1"/>
</dbReference>
<dbReference type="InterPro" id="IPR029000">
    <property type="entry name" value="Cyclophilin-like_dom_sf"/>
</dbReference>
<evidence type="ECO:0000313" key="6">
    <source>
        <dbReference type="Proteomes" id="UP000434409"/>
    </source>
</evidence>
<keyword evidence="6" id="KW-1185">Reference proteome</keyword>
<protein>
    <submittedName>
        <fullName evidence="5">Biotin-dependent carboxyltransferase family protein</fullName>
    </submittedName>
</protein>
<dbReference type="InterPro" id="IPR003778">
    <property type="entry name" value="CT_A_B"/>
</dbReference>